<dbReference type="PANTHER" id="PTHR13420">
    <property type="entry name" value="UPF0235 PROTEIN C15ORF40"/>
    <property type="match status" value="1"/>
</dbReference>
<dbReference type="Gene3D" id="3.30.1200.10">
    <property type="entry name" value="YggU-like"/>
    <property type="match status" value="1"/>
</dbReference>
<dbReference type="PANTHER" id="PTHR13420:SF7">
    <property type="entry name" value="UPF0235 PROTEIN C15ORF40"/>
    <property type="match status" value="1"/>
</dbReference>
<evidence type="ECO:0000256" key="1">
    <source>
        <dbReference type="ARBA" id="ARBA00010364"/>
    </source>
</evidence>
<dbReference type="GO" id="GO:0005737">
    <property type="term" value="C:cytoplasm"/>
    <property type="evidence" value="ECO:0007669"/>
    <property type="project" value="TreeGrafter"/>
</dbReference>
<reference evidence="3 4" key="1">
    <citation type="submission" date="2016-10" db="EMBL/GenBank/DDBJ databases">
        <authorList>
            <person name="de Groot N.N."/>
        </authorList>
    </citation>
    <scope>NUCLEOTIDE SEQUENCE [LARGE SCALE GENOMIC DNA]</scope>
    <source>
        <strain evidence="3 4">CPCC 100156</strain>
    </source>
</reference>
<dbReference type="SMART" id="SM01152">
    <property type="entry name" value="DUF167"/>
    <property type="match status" value="1"/>
</dbReference>
<comment type="similarity">
    <text evidence="1 2">Belongs to the UPF0235 family.</text>
</comment>
<accession>A0A1G7A2A2</accession>
<dbReference type="AlphaFoldDB" id="A0A1G7A2A2"/>
<dbReference type="InterPro" id="IPR036591">
    <property type="entry name" value="YggU-like_sf"/>
</dbReference>
<dbReference type="STRING" id="938405.SAMN02927895_03452"/>
<dbReference type="InterPro" id="IPR003746">
    <property type="entry name" value="DUF167"/>
</dbReference>
<dbReference type="NCBIfam" id="TIGR00251">
    <property type="entry name" value="DUF167 family protein"/>
    <property type="match status" value="1"/>
</dbReference>
<evidence type="ECO:0000256" key="2">
    <source>
        <dbReference type="HAMAP-Rule" id="MF_00634"/>
    </source>
</evidence>
<gene>
    <name evidence="3" type="ORF">SAMN04487779_101858</name>
</gene>
<dbReference type="HAMAP" id="MF_00634">
    <property type="entry name" value="UPF0235"/>
    <property type="match status" value="1"/>
</dbReference>
<dbReference type="RefSeq" id="WP_090565829.1">
    <property type="nucleotide sequence ID" value="NZ_FMXZ01000010.1"/>
</dbReference>
<proteinExistence type="inferred from homology"/>
<evidence type="ECO:0000313" key="4">
    <source>
        <dbReference type="Proteomes" id="UP000198925"/>
    </source>
</evidence>
<dbReference type="Proteomes" id="UP000198925">
    <property type="component" value="Unassembled WGS sequence"/>
</dbReference>
<dbReference type="OrthoDB" id="7274703at2"/>
<protein>
    <recommendedName>
        <fullName evidence="2">UPF0235 protein SAMN04487779_101858</fullName>
    </recommendedName>
</protein>
<name>A0A1G7A2A2_9PROT</name>
<organism evidence="3 4">
    <name type="scientific">Belnapia rosea</name>
    <dbReference type="NCBI Taxonomy" id="938405"/>
    <lineage>
        <taxon>Bacteria</taxon>
        <taxon>Pseudomonadati</taxon>
        <taxon>Pseudomonadota</taxon>
        <taxon>Alphaproteobacteria</taxon>
        <taxon>Acetobacterales</taxon>
        <taxon>Roseomonadaceae</taxon>
        <taxon>Belnapia</taxon>
    </lineage>
</organism>
<evidence type="ECO:0000313" key="3">
    <source>
        <dbReference type="EMBL" id="SDE08952.1"/>
    </source>
</evidence>
<dbReference type="SUPFAM" id="SSF69786">
    <property type="entry name" value="YggU-like"/>
    <property type="match status" value="1"/>
</dbReference>
<sequence length="102" mass="10708">MSDGWWRPGQDGLTLRVKVQPRARRRAIGGLAPGVDGPRLRLAVTEAAEDGRANRAVCAVLAEALGLPASSVTVLQGMTAREKLLQVAGDPAVLATKLKELA</sequence>
<keyword evidence="4" id="KW-1185">Reference proteome</keyword>
<dbReference type="EMBL" id="FMZX01000018">
    <property type="protein sequence ID" value="SDE08952.1"/>
    <property type="molecule type" value="Genomic_DNA"/>
</dbReference>
<dbReference type="Pfam" id="PF02594">
    <property type="entry name" value="DUF167"/>
    <property type="match status" value="1"/>
</dbReference>